<evidence type="ECO:0000259" key="2">
    <source>
        <dbReference type="Pfam" id="PF13145"/>
    </source>
</evidence>
<protein>
    <submittedName>
        <fullName evidence="3">Peptidyl-prolyl cis-trans isomerase, EpsD family</fullName>
    </submittedName>
</protein>
<feature type="domain" description="PpiC" evidence="2">
    <location>
        <begin position="120"/>
        <end position="223"/>
    </location>
</feature>
<evidence type="ECO:0000313" key="4">
    <source>
        <dbReference type="Proteomes" id="UP000515917"/>
    </source>
</evidence>
<dbReference type="SUPFAM" id="SSF109998">
    <property type="entry name" value="Triger factor/SurA peptide-binding domain-like"/>
    <property type="match status" value="1"/>
</dbReference>
<name>A0A7G3GA15_9NEIS</name>
<gene>
    <name evidence="3" type="primary">epsD</name>
    <name evidence="3" type="ORF">C1H71_11420</name>
</gene>
<reference evidence="3 4" key="1">
    <citation type="submission" date="2018-01" db="EMBL/GenBank/DDBJ databases">
        <title>Genome sequence of Iodobacter sp. strain PCH194 isolated from Indian Trans-Himalaya.</title>
        <authorList>
            <person name="Kumar V."/>
            <person name="Thakur V."/>
            <person name="Kumar S."/>
            <person name="Singh D."/>
        </authorList>
    </citation>
    <scope>NUCLEOTIDE SEQUENCE [LARGE SCALE GENOMIC DNA]</scope>
    <source>
        <strain evidence="3 4">PCH194</strain>
    </source>
</reference>
<dbReference type="AlphaFoldDB" id="A0A7G3GA15"/>
<keyword evidence="3" id="KW-0413">Isomerase</keyword>
<dbReference type="KEGG" id="ifl:C1H71_11420"/>
<dbReference type="RefSeq" id="WP_130106630.1">
    <property type="nucleotide sequence ID" value="NZ_CP025781.1"/>
</dbReference>
<evidence type="ECO:0000313" key="3">
    <source>
        <dbReference type="EMBL" id="QBC44076.1"/>
    </source>
</evidence>
<feature type="region of interest" description="Disordered" evidence="1">
    <location>
        <begin position="271"/>
        <end position="299"/>
    </location>
</feature>
<dbReference type="EMBL" id="CP025781">
    <property type="protein sequence ID" value="QBC44076.1"/>
    <property type="molecule type" value="Genomic_DNA"/>
</dbReference>
<keyword evidence="4" id="KW-1185">Reference proteome</keyword>
<dbReference type="NCBIfam" id="TIGR02925">
    <property type="entry name" value="cis_trans_EpsD"/>
    <property type="match status" value="1"/>
</dbReference>
<dbReference type="Gene3D" id="1.10.8.1040">
    <property type="match status" value="1"/>
</dbReference>
<organism evidence="3 4">
    <name type="scientific">Iodobacter fluviatilis</name>
    <dbReference type="NCBI Taxonomy" id="537"/>
    <lineage>
        <taxon>Bacteria</taxon>
        <taxon>Pseudomonadati</taxon>
        <taxon>Pseudomonadota</taxon>
        <taxon>Betaproteobacteria</taxon>
        <taxon>Neisseriales</taxon>
        <taxon>Chitinibacteraceae</taxon>
        <taxon>Iodobacter</taxon>
    </lineage>
</organism>
<dbReference type="InterPro" id="IPR014274">
    <property type="entry name" value="PPIase_EpsD"/>
</dbReference>
<dbReference type="GO" id="GO:0003755">
    <property type="term" value="F:peptidyl-prolyl cis-trans isomerase activity"/>
    <property type="evidence" value="ECO:0007669"/>
    <property type="project" value="InterPro"/>
</dbReference>
<evidence type="ECO:0000256" key="1">
    <source>
        <dbReference type="SAM" id="MobiDB-lite"/>
    </source>
</evidence>
<accession>A0A7G3GA15</accession>
<dbReference type="PROSITE" id="PS51257">
    <property type="entry name" value="PROKAR_LIPOPROTEIN"/>
    <property type="match status" value="1"/>
</dbReference>
<dbReference type="InterPro" id="IPR027304">
    <property type="entry name" value="Trigger_fact/SurA_dom_sf"/>
</dbReference>
<dbReference type="Proteomes" id="UP000515917">
    <property type="component" value="Chromosome"/>
</dbReference>
<proteinExistence type="predicted"/>
<dbReference type="Pfam" id="PF13145">
    <property type="entry name" value="Rotamase_2"/>
    <property type="match status" value="1"/>
</dbReference>
<sequence length="299" mass="32881">MLKTAIKPIVLSIAAVILLSACGDKDEKKSPSQVLVKVNKTEITVHQLNGLLGQVQNASPAIKQQMLDQLIDQELLVQKATDLKLDREPNIVQAIEAAKRQILSQAAAERVLGKAEELKPEEIDKFYNENPALFAERKNYDFLVFSIDKKSYTDGIIKQLDKVSNAQQVKATLDAEKIAFSENEVKRTAEQLPLALLPKFSVMKIGDIMTMPEGDKVVLLVLKESILAPVAKENAAPLIKRYLQNDKAQVDAKVKIKALRDAAKIEYTQKFVEPNPNPEAASGTSSTDDGLKAGLKGLK</sequence>
<dbReference type="InterPro" id="IPR000297">
    <property type="entry name" value="PPIase_PpiC"/>
</dbReference>